<keyword evidence="1" id="KW-1133">Transmembrane helix</keyword>
<feature type="transmembrane region" description="Helical" evidence="1">
    <location>
        <begin position="139"/>
        <end position="163"/>
    </location>
</feature>
<evidence type="ECO:0000259" key="3">
    <source>
        <dbReference type="Pfam" id="PF19346"/>
    </source>
</evidence>
<dbReference type="InterPro" id="IPR045968">
    <property type="entry name" value="DUF5924"/>
</dbReference>
<dbReference type="OrthoDB" id="6934181at2"/>
<organism evidence="4 5">
    <name type="scientific">Ectopseudomonas mendocina</name>
    <name type="common">Pseudomonas mendocina</name>
    <dbReference type="NCBI Taxonomy" id="300"/>
    <lineage>
        <taxon>Bacteria</taxon>
        <taxon>Pseudomonadati</taxon>
        <taxon>Pseudomonadota</taxon>
        <taxon>Gammaproteobacteria</taxon>
        <taxon>Pseudomonadales</taxon>
        <taxon>Pseudomonadaceae</taxon>
        <taxon>Ectopseudomonas</taxon>
    </lineage>
</organism>
<accession>A0A2R3QVE0</accession>
<dbReference type="STRING" id="1001585.MDS_2563"/>
<feature type="domain" description="DUF5924" evidence="3">
    <location>
        <begin position="2"/>
        <end position="259"/>
    </location>
</feature>
<evidence type="ECO:0000256" key="1">
    <source>
        <dbReference type="SAM" id="Phobius"/>
    </source>
</evidence>
<gene>
    <name evidence="4" type="ORF">C7A17_23830</name>
</gene>
<feature type="transmembrane region" description="Helical" evidence="1">
    <location>
        <begin position="42"/>
        <end position="60"/>
    </location>
</feature>
<dbReference type="Pfam" id="PF19346">
    <property type="entry name" value="DUF5924"/>
    <property type="match status" value="1"/>
</dbReference>
<proteinExistence type="predicted"/>
<keyword evidence="1" id="KW-0472">Membrane</keyword>
<sequence>MKALLDRIPTLIALLRRYPGLVALFGFCSGVASFLLVDRQAYLAKVLGVVLLVSWVWLILENLLRERIAQRFGFELPLPLLRYGTQMIHQESLFFVLPFFFITTTWNSGQLLFSGLLAAAALASITDPIYYRWLAPRRWLLLIFHSLALFAVMLTALPIIFHLTTPQSYRIALATATVLALPSLPGLIGFAGWRRILLLAILPLAMAGAGWMARVWVPPATLWLTEVAISDRFDGAQRTPGDSLELITLDQLRDDGLYAYTSINAPRGLNERIYHVWLHDGREVDRIALDIHGGRKEGYRAWTHKLRFPQDPLGDWQVQVRTEAGQMIGMLRFEVVSSAPSAPEASAPPF</sequence>
<evidence type="ECO:0000259" key="2">
    <source>
        <dbReference type="Pfam" id="PF11141"/>
    </source>
</evidence>
<dbReference type="EMBL" id="CP027657">
    <property type="protein sequence ID" value="AVO55652.1"/>
    <property type="molecule type" value="Genomic_DNA"/>
</dbReference>
<dbReference type="RefSeq" id="WP_106741350.1">
    <property type="nucleotide sequence ID" value="NZ_CP027657.1"/>
</dbReference>
<dbReference type="InterPro" id="IPR022606">
    <property type="entry name" value="DUF2914"/>
</dbReference>
<dbReference type="AlphaFoldDB" id="A0A2R3QVE0"/>
<dbReference type="Pfam" id="PF11141">
    <property type="entry name" value="DUF2914"/>
    <property type="match status" value="1"/>
</dbReference>
<feature type="transmembrane region" description="Helical" evidence="1">
    <location>
        <begin position="197"/>
        <end position="217"/>
    </location>
</feature>
<evidence type="ECO:0000313" key="5">
    <source>
        <dbReference type="Proteomes" id="UP000238327"/>
    </source>
</evidence>
<reference evidence="4 5" key="1">
    <citation type="submission" date="2018-03" db="EMBL/GenBank/DDBJ databases">
        <title>Complete genome sequence and methylome analysis of Pseudomonas mendocina NEB 698.</title>
        <authorList>
            <person name="Morgan R.D."/>
        </authorList>
    </citation>
    <scope>NUCLEOTIDE SEQUENCE [LARGE SCALE GENOMIC DNA]</scope>
    <source>
        <strain evidence="4 5">NEB698</strain>
    </source>
</reference>
<dbReference type="InterPro" id="IPR016937">
    <property type="entry name" value="UCP029727"/>
</dbReference>
<keyword evidence="1" id="KW-0812">Transmembrane</keyword>
<feature type="transmembrane region" description="Helical" evidence="1">
    <location>
        <begin position="169"/>
        <end position="190"/>
    </location>
</feature>
<feature type="transmembrane region" description="Helical" evidence="1">
    <location>
        <begin position="20"/>
        <end position="36"/>
    </location>
</feature>
<protein>
    <submittedName>
        <fullName evidence="4">DUF2914 domain-containing protein</fullName>
    </submittedName>
</protein>
<feature type="transmembrane region" description="Helical" evidence="1">
    <location>
        <begin position="80"/>
        <end position="102"/>
    </location>
</feature>
<dbReference type="PIRSF" id="PIRSF029727">
    <property type="entry name" value="UCP029727"/>
    <property type="match status" value="1"/>
</dbReference>
<evidence type="ECO:0000313" key="4">
    <source>
        <dbReference type="EMBL" id="AVO55652.1"/>
    </source>
</evidence>
<name>A0A2R3QVE0_ECTME</name>
<dbReference type="Proteomes" id="UP000238327">
    <property type="component" value="Chromosome"/>
</dbReference>
<feature type="domain" description="DUF2914" evidence="2">
    <location>
        <begin position="271"/>
        <end position="335"/>
    </location>
</feature>
<feature type="transmembrane region" description="Helical" evidence="1">
    <location>
        <begin position="108"/>
        <end position="127"/>
    </location>
</feature>